<gene>
    <name evidence="1" type="ORF">CfE428DRAFT_5531</name>
</gene>
<sequence>MILIPGLSLGAGTRFGSTSAGPDADATAIVTAITEAGGTVPDGADTAIQTFVKGLKSSGAWNAIFHMWGFVGANAASHALDWRNFGGNSISWNGTLLHDAIGTKGDGSGYGDTTMDPSLGASRDDFHFASYVPVDDGGDGMQAGLTNEVTSLFLGVSTNGNFDCQCGDSTTHTQLTNSNGGIGLINSAGVTQNIYHAGTLINSLTVSGDLPAEYNLYVCAVDDLGSATSFSAEYISFLSYGRHIPNPASFQTLVQNLQTALGRAV</sequence>
<protein>
    <submittedName>
        <fullName evidence="1">Uncharacterized protein</fullName>
    </submittedName>
</protein>
<dbReference type="STRING" id="497964.CfE428DRAFT_5531"/>
<evidence type="ECO:0000313" key="2">
    <source>
        <dbReference type="Proteomes" id="UP000005824"/>
    </source>
</evidence>
<dbReference type="AlphaFoldDB" id="B4D9E1"/>
<evidence type="ECO:0000313" key="1">
    <source>
        <dbReference type="EMBL" id="EDY16902.1"/>
    </source>
</evidence>
<name>B4D9E1_9BACT</name>
<dbReference type="EMBL" id="ABVL01000026">
    <property type="protein sequence ID" value="EDY16902.1"/>
    <property type="molecule type" value="Genomic_DNA"/>
</dbReference>
<proteinExistence type="predicted"/>
<keyword evidence="2" id="KW-1185">Reference proteome</keyword>
<dbReference type="Proteomes" id="UP000005824">
    <property type="component" value="Unassembled WGS sequence"/>
</dbReference>
<dbReference type="InParanoid" id="B4D9E1"/>
<comment type="caution">
    <text evidence="1">The sequence shown here is derived from an EMBL/GenBank/DDBJ whole genome shotgun (WGS) entry which is preliminary data.</text>
</comment>
<organism evidence="1 2">
    <name type="scientific">Chthoniobacter flavus Ellin428</name>
    <dbReference type="NCBI Taxonomy" id="497964"/>
    <lineage>
        <taxon>Bacteria</taxon>
        <taxon>Pseudomonadati</taxon>
        <taxon>Verrucomicrobiota</taxon>
        <taxon>Spartobacteria</taxon>
        <taxon>Chthoniobacterales</taxon>
        <taxon>Chthoniobacteraceae</taxon>
        <taxon>Chthoniobacter</taxon>
    </lineage>
</organism>
<accession>B4D9E1</accession>
<dbReference type="RefSeq" id="WP_006982852.1">
    <property type="nucleotide sequence ID" value="NZ_ABVL01000026.1"/>
</dbReference>
<reference evidence="1 2" key="1">
    <citation type="journal article" date="2011" name="J. Bacteriol.">
        <title>Genome sequence of Chthoniobacter flavus Ellin428, an aerobic heterotrophic soil bacterium.</title>
        <authorList>
            <person name="Kant R."/>
            <person name="van Passel M.W."/>
            <person name="Palva A."/>
            <person name="Lucas S."/>
            <person name="Lapidus A."/>
            <person name="Glavina Del Rio T."/>
            <person name="Dalin E."/>
            <person name="Tice H."/>
            <person name="Bruce D."/>
            <person name="Goodwin L."/>
            <person name="Pitluck S."/>
            <person name="Larimer F.W."/>
            <person name="Land M.L."/>
            <person name="Hauser L."/>
            <person name="Sangwan P."/>
            <person name="de Vos W.M."/>
            <person name="Janssen P.H."/>
            <person name="Smidt H."/>
        </authorList>
    </citation>
    <scope>NUCLEOTIDE SEQUENCE [LARGE SCALE GENOMIC DNA]</scope>
    <source>
        <strain evidence="1 2">Ellin428</strain>
    </source>
</reference>